<dbReference type="InterPro" id="IPR013216">
    <property type="entry name" value="Methyltransf_11"/>
</dbReference>
<feature type="transmembrane region" description="Helical" evidence="1">
    <location>
        <begin position="233"/>
        <end position="252"/>
    </location>
</feature>
<dbReference type="Gene3D" id="3.40.50.150">
    <property type="entry name" value="Vaccinia Virus protein VP39"/>
    <property type="match status" value="1"/>
</dbReference>
<evidence type="ECO:0000259" key="2">
    <source>
        <dbReference type="Pfam" id="PF08241"/>
    </source>
</evidence>
<dbReference type="SUPFAM" id="SSF158997">
    <property type="entry name" value="Trm112p-like"/>
    <property type="match status" value="1"/>
</dbReference>
<dbReference type="Pfam" id="PF08241">
    <property type="entry name" value="Methyltransf_11"/>
    <property type="match status" value="1"/>
</dbReference>
<protein>
    <recommendedName>
        <fullName evidence="2">Methyltransferase type 11 domain-containing protein</fullName>
    </recommendedName>
</protein>
<feature type="transmembrane region" description="Helical" evidence="1">
    <location>
        <begin position="79"/>
        <end position="96"/>
    </location>
</feature>
<dbReference type="EMBL" id="MHJN01000001">
    <property type="protein sequence ID" value="OGY69252.1"/>
    <property type="molecule type" value="Genomic_DNA"/>
</dbReference>
<reference evidence="3 4" key="1">
    <citation type="journal article" date="2016" name="Nat. Commun.">
        <title>Thousands of microbial genomes shed light on interconnected biogeochemical processes in an aquifer system.</title>
        <authorList>
            <person name="Anantharaman K."/>
            <person name="Brown C.T."/>
            <person name="Hug L.A."/>
            <person name="Sharon I."/>
            <person name="Castelle C.J."/>
            <person name="Probst A.J."/>
            <person name="Thomas B.C."/>
            <person name="Singh A."/>
            <person name="Wilkins M.J."/>
            <person name="Karaoz U."/>
            <person name="Brodie E.L."/>
            <person name="Williams K.H."/>
            <person name="Hubbard S.S."/>
            <person name="Banfield J.F."/>
        </authorList>
    </citation>
    <scope>NUCLEOTIDE SEQUENCE [LARGE SCALE GENOMIC DNA]</scope>
</reference>
<dbReference type="Proteomes" id="UP000176626">
    <property type="component" value="Unassembled WGS sequence"/>
</dbReference>
<dbReference type="CDD" id="cd02440">
    <property type="entry name" value="AdoMet_MTases"/>
    <property type="match status" value="1"/>
</dbReference>
<gene>
    <name evidence="3" type="ORF">A2214_01510</name>
</gene>
<dbReference type="SUPFAM" id="SSF53335">
    <property type="entry name" value="S-adenosyl-L-methionine-dependent methyltransferases"/>
    <property type="match status" value="1"/>
</dbReference>
<dbReference type="InterPro" id="IPR029063">
    <property type="entry name" value="SAM-dependent_MTases_sf"/>
</dbReference>
<keyword evidence="1" id="KW-1133">Transmembrane helix</keyword>
<keyword evidence="1" id="KW-0472">Membrane</keyword>
<feature type="domain" description="Methyltransferase type 11" evidence="2">
    <location>
        <begin position="143"/>
        <end position="191"/>
    </location>
</feature>
<proteinExistence type="predicted"/>
<evidence type="ECO:0000313" key="3">
    <source>
        <dbReference type="EMBL" id="OGY69252.1"/>
    </source>
</evidence>
<accession>A0A1G1ZXI2</accession>
<comment type="caution">
    <text evidence="3">The sequence shown here is derived from an EMBL/GenBank/DDBJ whole genome shotgun (WGS) entry which is preliminary data.</text>
</comment>
<evidence type="ECO:0000313" key="4">
    <source>
        <dbReference type="Proteomes" id="UP000176626"/>
    </source>
</evidence>
<keyword evidence="1" id="KW-0812">Transmembrane</keyword>
<name>A0A1G1ZXI2_9BACT</name>
<evidence type="ECO:0000256" key="1">
    <source>
        <dbReference type="SAM" id="Phobius"/>
    </source>
</evidence>
<dbReference type="AlphaFoldDB" id="A0A1G1ZXI2"/>
<sequence length="298" mass="33883">MLSTDQRFTNILLCPACKAAGLRSENENLVCVKCHAVFQVKNGMLFLIHKELLQQYGQYNKEVASPVNRLKTLIKRAPWLFRFLTYAIGSISYFGWSPKKTLKKIYKEEELKDKIIINIGSGIKAIHREIINLDIFPFENVGLVTDATKLPIQDNSVDMVITESTLEHIPDAELAIREICRVVKPGGYVYISIPFLMPFHASPNDYVRLTNEGIKHKFAIFEPQRIGMNGGPASALISLLMHFLALPFSIISTSLYNFMTYIFMAILSPLRVFDLVFYLFPRSTDAAAMTYFIGKKKE</sequence>
<organism evidence="3 4">
    <name type="scientific">Candidatus Harrisonbacteria bacterium RIFOXYA1_FULL_48_8</name>
    <dbReference type="NCBI Taxonomy" id="1798411"/>
    <lineage>
        <taxon>Bacteria</taxon>
        <taxon>Candidatus Harrisoniibacteriota</taxon>
    </lineage>
</organism>
<feature type="transmembrane region" description="Helical" evidence="1">
    <location>
        <begin position="258"/>
        <end position="280"/>
    </location>
</feature>
<dbReference type="GO" id="GO:0008757">
    <property type="term" value="F:S-adenosylmethionine-dependent methyltransferase activity"/>
    <property type="evidence" value="ECO:0007669"/>
    <property type="project" value="InterPro"/>
</dbReference>